<feature type="coiled-coil region" evidence="10">
    <location>
        <begin position="198"/>
        <end position="225"/>
    </location>
</feature>
<evidence type="ECO:0000313" key="13">
    <source>
        <dbReference type="Proteomes" id="UP001438707"/>
    </source>
</evidence>
<comment type="similarity">
    <text evidence="2 9">Belongs to the eIF-2B alpha/beta/delta subunits family.</text>
</comment>
<dbReference type="Gene3D" id="3.40.50.10470">
    <property type="entry name" value="Translation initiation factor eif-2b, domain 2"/>
    <property type="match status" value="1"/>
</dbReference>
<comment type="subunit">
    <text evidence="8">Component of the translation initiation factor 2B (eIF2B) complex which is a heterodecamer of two sets of five different subunits: alpha, beta, gamma, delta and epsilon. Subunits alpha, beta and delta comprise a regulatory subcomplex and subunits epsilon and gamma comprise a catalytic subcomplex. Within the complex, the hexameric regulatory complex resides at the center, with the two heterodimeric catalytic subcomplexes bound on opposite sides.</text>
</comment>
<dbReference type="Pfam" id="PF01008">
    <property type="entry name" value="IF-2B"/>
    <property type="match status" value="1"/>
</dbReference>
<evidence type="ECO:0000256" key="3">
    <source>
        <dbReference type="ARBA" id="ARBA00022490"/>
    </source>
</evidence>
<accession>A0AAW1RJB4</accession>
<dbReference type="FunFam" id="3.40.50.10470:FF:000005">
    <property type="entry name" value="translation initiation factor eIF-2B subunit beta"/>
    <property type="match status" value="1"/>
</dbReference>
<dbReference type="GO" id="GO:0005851">
    <property type="term" value="C:eukaryotic translation initiation factor 2B complex"/>
    <property type="evidence" value="ECO:0007669"/>
    <property type="project" value="TreeGrafter"/>
</dbReference>
<dbReference type="GO" id="GO:0005829">
    <property type="term" value="C:cytosol"/>
    <property type="evidence" value="ECO:0007669"/>
    <property type="project" value="UniProtKB-SubCell"/>
</dbReference>
<dbReference type="GO" id="GO:0005085">
    <property type="term" value="F:guanyl-nucleotide exchange factor activity"/>
    <property type="evidence" value="ECO:0007669"/>
    <property type="project" value="TreeGrafter"/>
</dbReference>
<evidence type="ECO:0000256" key="4">
    <source>
        <dbReference type="ARBA" id="ARBA00022540"/>
    </source>
</evidence>
<evidence type="ECO:0000256" key="7">
    <source>
        <dbReference type="ARBA" id="ARBA00044228"/>
    </source>
</evidence>
<organism evidence="12 13">
    <name type="scientific">Apatococcus lobatus</name>
    <dbReference type="NCBI Taxonomy" id="904363"/>
    <lineage>
        <taxon>Eukaryota</taxon>
        <taxon>Viridiplantae</taxon>
        <taxon>Chlorophyta</taxon>
        <taxon>core chlorophytes</taxon>
        <taxon>Trebouxiophyceae</taxon>
        <taxon>Chlorellales</taxon>
        <taxon>Chlorellaceae</taxon>
        <taxon>Apatococcus</taxon>
    </lineage>
</organism>
<reference evidence="12 13" key="1">
    <citation type="journal article" date="2024" name="Nat. Commun.">
        <title>Phylogenomics reveals the evolutionary origins of lichenization in chlorophyte algae.</title>
        <authorList>
            <person name="Puginier C."/>
            <person name="Libourel C."/>
            <person name="Otte J."/>
            <person name="Skaloud P."/>
            <person name="Haon M."/>
            <person name="Grisel S."/>
            <person name="Petersen M."/>
            <person name="Berrin J.G."/>
            <person name="Delaux P.M."/>
            <person name="Dal Grande F."/>
            <person name="Keller J."/>
        </authorList>
    </citation>
    <scope>NUCLEOTIDE SEQUENCE [LARGE SCALE GENOMIC DNA]</scope>
    <source>
        <strain evidence="12 13">SAG 2145</strain>
    </source>
</reference>
<evidence type="ECO:0000256" key="6">
    <source>
        <dbReference type="ARBA" id="ARBA00044122"/>
    </source>
</evidence>
<dbReference type="EMBL" id="JALJOS010000010">
    <property type="protein sequence ID" value="KAK9833723.1"/>
    <property type="molecule type" value="Genomic_DNA"/>
</dbReference>
<dbReference type="InterPro" id="IPR042529">
    <property type="entry name" value="IF_2B-like_C"/>
</dbReference>
<evidence type="ECO:0000256" key="1">
    <source>
        <dbReference type="ARBA" id="ARBA00004514"/>
    </source>
</evidence>
<evidence type="ECO:0000256" key="2">
    <source>
        <dbReference type="ARBA" id="ARBA00007251"/>
    </source>
</evidence>
<evidence type="ECO:0000256" key="10">
    <source>
        <dbReference type="SAM" id="Coils"/>
    </source>
</evidence>
<dbReference type="PANTHER" id="PTHR45859">
    <property type="entry name" value="TRANSLATION INITIATION FACTOR EIF-2B SUBUNIT BETA"/>
    <property type="match status" value="1"/>
</dbReference>
<gene>
    <name evidence="12" type="ORF">WJX74_003706</name>
</gene>
<name>A0AAW1RJB4_9CHLO</name>
<evidence type="ECO:0000256" key="11">
    <source>
        <dbReference type="SAM" id="MobiDB-lite"/>
    </source>
</evidence>
<comment type="caution">
    <text evidence="12">The sequence shown here is derived from an EMBL/GenBank/DDBJ whole genome shotgun (WGS) entry which is preliminary data.</text>
</comment>
<dbReference type="Proteomes" id="UP001438707">
    <property type="component" value="Unassembled WGS sequence"/>
</dbReference>
<proteinExistence type="inferred from homology"/>
<evidence type="ECO:0000256" key="5">
    <source>
        <dbReference type="ARBA" id="ARBA00022917"/>
    </source>
</evidence>
<dbReference type="PANTHER" id="PTHR45859:SF1">
    <property type="entry name" value="TRANSLATION INITIATION FACTOR EIF-2B SUBUNIT BETA"/>
    <property type="match status" value="1"/>
</dbReference>
<comment type="subcellular location">
    <subcellularLocation>
        <location evidence="1">Cytoplasm</location>
        <location evidence="1">Cytosol</location>
    </subcellularLocation>
</comment>
<keyword evidence="5" id="KW-0648">Protein biosynthesis</keyword>
<dbReference type="InterPro" id="IPR037171">
    <property type="entry name" value="NagB/RpiA_transferase-like"/>
</dbReference>
<dbReference type="GO" id="GO:0003743">
    <property type="term" value="F:translation initiation factor activity"/>
    <property type="evidence" value="ECO:0007669"/>
    <property type="project" value="UniProtKB-KW"/>
</dbReference>
<dbReference type="AlphaFoldDB" id="A0AAW1RJB4"/>
<dbReference type="InterPro" id="IPR051855">
    <property type="entry name" value="eIF2B_beta_subunit"/>
</dbReference>
<dbReference type="InterPro" id="IPR000649">
    <property type="entry name" value="IF-2B-related"/>
</dbReference>
<dbReference type="SUPFAM" id="SSF100950">
    <property type="entry name" value="NagB/RpiA/CoA transferase-like"/>
    <property type="match status" value="1"/>
</dbReference>
<keyword evidence="10" id="KW-0175">Coiled coil</keyword>
<keyword evidence="3" id="KW-0963">Cytoplasm</keyword>
<keyword evidence="13" id="KW-1185">Reference proteome</keyword>
<evidence type="ECO:0000313" key="12">
    <source>
        <dbReference type="EMBL" id="KAK9833723.1"/>
    </source>
</evidence>
<protein>
    <recommendedName>
        <fullName evidence="6">Translation initiation factor eIF2B subunit beta</fullName>
    </recommendedName>
    <alternativeName>
        <fullName evidence="7">eIF2B GDP-GTP exchange factor subunit beta</fullName>
    </alternativeName>
</protein>
<evidence type="ECO:0000256" key="8">
    <source>
        <dbReference type="ARBA" id="ARBA00046432"/>
    </source>
</evidence>
<evidence type="ECO:0000256" key="9">
    <source>
        <dbReference type="RuleBase" id="RU003814"/>
    </source>
</evidence>
<feature type="region of interest" description="Disordered" evidence="11">
    <location>
        <begin position="172"/>
        <end position="197"/>
    </location>
</feature>
<sequence length="442" mass="48423">MSVHELVEDFCRSLRRRHVEGSLATGKRTAEVLRILITSQRHADAQSLLDDVRRVGVKIQSAKPLELAIGNMVRRVLHMIREVVQQVVQEAESRPVSEGQKEQVAEKEVVEGLLSKAFQTHQLATRSVSLVNLLDQPAVLDHVSGDSTLTGHAEALKQSLLMDTAIQAAANAAQSETELSDHADGPTRKKRGPTWQGKPDVIERINELIEELDDIESNISLQASEHIHAKEVILTFGYSHTTLLFLKEAAKKRDFQVVVAEGAPTYGGHEMARTLAQAGINTTALCDAAVFAMMARVNKVLVGAHALLANGGVMAAVGSHLVAMAAKHHAIPFVVLAGLHKLSPLFPHDPSVTFNDFKSPADVVDFNVVAETLHMDPESPEQTSSYVHVPNPTFDYVPPELVSLFVTDTGGYTPSYVYRLLAEYYTREDYALSNELLNSITR</sequence>
<keyword evidence="4" id="KW-0396">Initiation factor</keyword>